<feature type="chain" id="PRO_5002462724" description="YXWGXW repeat-containing protein" evidence="1">
    <location>
        <begin position="30"/>
        <end position="111"/>
    </location>
</feature>
<evidence type="ECO:0000313" key="2">
    <source>
        <dbReference type="EMBL" id="KJV27761.1"/>
    </source>
</evidence>
<dbReference type="EMBL" id="JZRB01000046">
    <property type="protein sequence ID" value="KJV27761.1"/>
    <property type="molecule type" value="Genomic_DNA"/>
</dbReference>
<evidence type="ECO:0000256" key="1">
    <source>
        <dbReference type="SAM" id="SignalP"/>
    </source>
</evidence>
<keyword evidence="1" id="KW-0732">Signal</keyword>
<gene>
    <name evidence="2" type="ORF">VI08_17500</name>
</gene>
<feature type="signal peptide" evidence="1">
    <location>
        <begin position="1"/>
        <end position="29"/>
    </location>
</feature>
<name>A0A0F3K9C8_9GAMM</name>
<organism evidence="2 3">
    <name type="scientific">Luteibacter yeojuensis</name>
    <dbReference type="NCBI Taxonomy" id="345309"/>
    <lineage>
        <taxon>Bacteria</taxon>
        <taxon>Pseudomonadati</taxon>
        <taxon>Pseudomonadota</taxon>
        <taxon>Gammaproteobacteria</taxon>
        <taxon>Lysobacterales</taxon>
        <taxon>Rhodanobacteraceae</taxon>
        <taxon>Luteibacter</taxon>
    </lineage>
</organism>
<dbReference type="AlphaFoldDB" id="A0A0F3K9C8"/>
<dbReference type="RefSeq" id="WP_045830915.1">
    <property type="nucleotide sequence ID" value="NZ_JZRB01000046.1"/>
</dbReference>
<sequence length="111" mass="12838">MRNLTRTFAAVAALGLAAGAATYTPPAAAREVVVIRTAPPAPRFERVPPPRVGYTWAPGYWNWYGGRYVWVTGRWVGVRPGYVYRPPAWRPYRGGYHYEREVWVRDPHWHR</sequence>
<dbReference type="Pfam" id="PF12779">
    <property type="entry name" value="WXXGXW"/>
    <property type="match status" value="1"/>
</dbReference>
<evidence type="ECO:0000313" key="3">
    <source>
        <dbReference type="Proteomes" id="UP000033651"/>
    </source>
</evidence>
<keyword evidence="3" id="KW-1185">Reference proteome</keyword>
<dbReference type="PATRIC" id="fig|345309.4.peg.3283"/>
<dbReference type="OrthoDB" id="121499at2"/>
<reference evidence="2 3" key="1">
    <citation type="submission" date="2015-03" db="EMBL/GenBank/DDBJ databases">
        <title>Draft genome sequence of Luteibacter yeojuensis strain SU11.</title>
        <authorList>
            <person name="Sulaiman J."/>
            <person name="Priya K."/>
            <person name="Chan K.-G."/>
        </authorList>
    </citation>
    <scope>NUCLEOTIDE SEQUENCE [LARGE SCALE GENOMIC DNA]</scope>
    <source>
        <strain evidence="2 3">SU11</strain>
    </source>
</reference>
<protein>
    <recommendedName>
        <fullName evidence="4">YXWGXW repeat-containing protein</fullName>
    </recommendedName>
</protein>
<dbReference type="InterPro" id="IPR024447">
    <property type="entry name" value="YXWGXW_rpt"/>
</dbReference>
<dbReference type="Proteomes" id="UP000033651">
    <property type="component" value="Unassembled WGS sequence"/>
</dbReference>
<proteinExistence type="predicted"/>
<accession>A0A0F3K9C8</accession>
<comment type="caution">
    <text evidence="2">The sequence shown here is derived from an EMBL/GenBank/DDBJ whole genome shotgun (WGS) entry which is preliminary data.</text>
</comment>
<evidence type="ECO:0008006" key="4">
    <source>
        <dbReference type="Google" id="ProtNLM"/>
    </source>
</evidence>